<organism evidence="1 2">
    <name type="scientific">Chelonia mydas</name>
    <name type="common">Green sea-turtle</name>
    <name type="synonym">Chelonia agassizi</name>
    <dbReference type="NCBI Taxonomy" id="8469"/>
    <lineage>
        <taxon>Eukaryota</taxon>
        <taxon>Metazoa</taxon>
        <taxon>Chordata</taxon>
        <taxon>Craniata</taxon>
        <taxon>Vertebrata</taxon>
        <taxon>Euteleostomi</taxon>
        <taxon>Archelosauria</taxon>
        <taxon>Testudinata</taxon>
        <taxon>Testudines</taxon>
        <taxon>Cryptodira</taxon>
        <taxon>Durocryptodira</taxon>
        <taxon>Americhelydia</taxon>
        <taxon>Chelonioidea</taxon>
        <taxon>Cheloniidae</taxon>
        <taxon>Chelonia</taxon>
    </lineage>
</organism>
<gene>
    <name evidence="1" type="ORF">UY3_02701</name>
</gene>
<dbReference type="AlphaFoldDB" id="M7BW65"/>
<dbReference type="EMBL" id="KB514697">
    <property type="protein sequence ID" value="EMP40070.1"/>
    <property type="molecule type" value="Genomic_DNA"/>
</dbReference>
<keyword evidence="2" id="KW-1185">Reference proteome</keyword>
<name>M7BW65_CHEMY</name>
<sequence>MSYVSSVTQVDIALDTAGSTLHYVDGRCCPVDSPYSSSSDGVLASMGEQSAVDLTGLHYERHSIDPRYNSIDFKAYDHIQPTNV</sequence>
<evidence type="ECO:0000313" key="2">
    <source>
        <dbReference type="Proteomes" id="UP000031443"/>
    </source>
</evidence>
<evidence type="ECO:0000313" key="1">
    <source>
        <dbReference type="EMBL" id="EMP40070.1"/>
    </source>
</evidence>
<reference evidence="2" key="1">
    <citation type="journal article" date="2013" name="Nat. Genet.">
        <title>The draft genomes of soft-shell turtle and green sea turtle yield insights into the development and evolution of the turtle-specific body plan.</title>
        <authorList>
            <person name="Wang Z."/>
            <person name="Pascual-Anaya J."/>
            <person name="Zadissa A."/>
            <person name="Li W."/>
            <person name="Niimura Y."/>
            <person name="Huang Z."/>
            <person name="Li C."/>
            <person name="White S."/>
            <person name="Xiong Z."/>
            <person name="Fang D."/>
            <person name="Wang B."/>
            <person name="Ming Y."/>
            <person name="Chen Y."/>
            <person name="Zheng Y."/>
            <person name="Kuraku S."/>
            <person name="Pignatelli M."/>
            <person name="Herrero J."/>
            <person name="Beal K."/>
            <person name="Nozawa M."/>
            <person name="Li Q."/>
            <person name="Wang J."/>
            <person name="Zhang H."/>
            <person name="Yu L."/>
            <person name="Shigenobu S."/>
            <person name="Wang J."/>
            <person name="Liu J."/>
            <person name="Flicek P."/>
            <person name="Searle S."/>
            <person name="Wang J."/>
            <person name="Kuratani S."/>
            <person name="Yin Y."/>
            <person name="Aken B."/>
            <person name="Zhang G."/>
            <person name="Irie N."/>
        </authorList>
    </citation>
    <scope>NUCLEOTIDE SEQUENCE [LARGE SCALE GENOMIC DNA]</scope>
</reference>
<accession>M7BW65</accession>
<proteinExistence type="predicted"/>
<protein>
    <submittedName>
        <fullName evidence="1">Uncharacterized protein</fullName>
    </submittedName>
</protein>
<dbReference type="Proteomes" id="UP000031443">
    <property type="component" value="Unassembled WGS sequence"/>
</dbReference>